<proteinExistence type="inferred from homology"/>
<reference evidence="10" key="1">
    <citation type="journal article" date="2019" name="Int. J. Syst. Evol. Microbiol.">
        <title>The Global Catalogue of Microorganisms (GCM) 10K type strain sequencing project: providing services to taxonomists for standard genome sequencing and annotation.</title>
        <authorList>
            <consortium name="The Broad Institute Genomics Platform"/>
            <consortium name="The Broad Institute Genome Sequencing Center for Infectious Disease"/>
            <person name="Wu L."/>
            <person name="Ma J."/>
        </authorList>
    </citation>
    <scope>NUCLEOTIDE SEQUENCE [LARGE SCALE GENOMIC DNA]</scope>
    <source>
        <strain evidence="10">JCM 9933</strain>
    </source>
</reference>
<accession>A0ABP3PQG7</accession>
<evidence type="ECO:0000256" key="4">
    <source>
        <dbReference type="ARBA" id="ARBA00022801"/>
    </source>
</evidence>
<protein>
    <recommendedName>
        <fullName evidence="6">nicotinamidase</fullName>
        <ecNumber evidence="6">3.5.1.19</ecNumber>
    </recommendedName>
    <alternativeName>
        <fullName evidence="7">Nicotinamide deamidase</fullName>
    </alternativeName>
</protein>
<name>A0ABP3PQG7_9PROT</name>
<evidence type="ECO:0000256" key="3">
    <source>
        <dbReference type="ARBA" id="ARBA00022723"/>
    </source>
</evidence>
<dbReference type="InterPro" id="IPR036380">
    <property type="entry name" value="Isochorismatase-like_sf"/>
</dbReference>
<evidence type="ECO:0000256" key="5">
    <source>
        <dbReference type="ARBA" id="ARBA00037900"/>
    </source>
</evidence>
<organism evidence="9 10">
    <name type="scientific">Craurococcus roseus</name>
    <dbReference type="NCBI Taxonomy" id="77585"/>
    <lineage>
        <taxon>Bacteria</taxon>
        <taxon>Pseudomonadati</taxon>
        <taxon>Pseudomonadota</taxon>
        <taxon>Alphaproteobacteria</taxon>
        <taxon>Acetobacterales</taxon>
        <taxon>Acetobacteraceae</taxon>
        <taxon>Craurococcus</taxon>
    </lineage>
</organism>
<dbReference type="Pfam" id="PF00857">
    <property type="entry name" value="Isochorismatase"/>
    <property type="match status" value="1"/>
</dbReference>
<dbReference type="Gene3D" id="3.40.50.850">
    <property type="entry name" value="Isochorismatase-like"/>
    <property type="match status" value="1"/>
</dbReference>
<dbReference type="EC" id="3.5.1.19" evidence="6"/>
<evidence type="ECO:0000259" key="8">
    <source>
        <dbReference type="Pfam" id="PF00857"/>
    </source>
</evidence>
<evidence type="ECO:0000256" key="2">
    <source>
        <dbReference type="ARBA" id="ARBA00022642"/>
    </source>
</evidence>
<dbReference type="NCBIfam" id="NF008623">
    <property type="entry name" value="PRK11609.1"/>
    <property type="match status" value="1"/>
</dbReference>
<keyword evidence="10" id="KW-1185">Reference proteome</keyword>
<dbReference type="EMBL" id="BAAAFZ010000008">
    <property type="protein sequence ID" value="GAA0570748.1"/>
    <property type="molecule type" value="Genomic_DNA"/>
</dbReference>
<gene>
    <name evidence="9" type="primary">pncA</name>
    <name evidence="9" type="ORF">GCM10009416_06650</name>
</gene>
<dbReference type="SUPFAM" id="SSF52499">
    <property type="entry name" value="Isochorismatase-like hydrolases"/>
    <property type="match status" value="1"/>
</dbReference>
<comment type="caution">
    <text evidence="9">The sequence shown here is derived from an EMBL/GenBank/DDBJ whole genome shotgun (WGS) entry which is preliminary data.</text>
</comment>
<feature type="domain" description="Isochorismatase-like" evidence="8">
    <location>
        <begin position="14"/>
        <end position="187"/>
    </location>
</feature>
<dbReference type="Proteomes" id="UP001501588">
    <property type="component" value="Unassembled WGS sequence"/>
</dbReference>
<dbReference type="CDD" id="cd01011">
    <property type="entry name" value="nicotinamidase"/>
    <property type="match status" value="1"/>
</dbReference>
<keyword evidence="3" id="KW-0479">Metal-binding</keyword>
<keyword evidence="2" id="KW-0662">Pyridine nucleotide biosynthesis</keyword>
<dbReference type="PANTHER" id="PTHR11080:SF2">
    <property type="entry name" value="LD05707P"/>
    <property type="match status" value="1"/>
</dbReference>
<sequence>MPADTAAIDTARDALIAVDVQPDFMPGGALPVPGGDAVVPVVNRLLDLFAVAAATQDWHPAGHLSFASSHPGAAPFSRVVAPYGEQTLWPDHCIQGTPGAALHPGLRAERFAAVLRKGWRRDVDSYSAFTENDRKTPTGLAGWLRDQGIRRVFLAGLATDFCVGWSGLDALDHGFGVVLVPDACRGIGIPAADGGARDSTAEMLRKLEARGAAFVPSGDLRPGGSPA</sequence>
<dbReference type="InterPro" id="IPR052347">
    <property type="entry name" value="Isochorismatase_Nicotinamidase"/>
</dbReference>
<evidence type="ECO:0000313" key="9">
    <source>
        <dbReference type="EMBL" id="GAA0570748.1"/>
    </source>
</evidence>
<comment type="similarity">
    <text evidence="1">Belongs to the isochorismatase family.</text>
</comment>
<comment type="pathway">
    <text evidence="5">Cofactor biosynthesis; nicotinate biosynthesis; nicotinate from nicotinamide: step 1/1.</text>
</comment>
<keyword evidence="4" id="KW-0378">Hydrolase</keyword>
<dbReference type="RefSeq" id="WP_343893734.1">
    <property type="nucleotide sequence ID" value="NZ_BAAAFZ010000008.1"/>
</dbReference>
<evidence type="ECO:0000256" key="6">
    <source>
        <dbReference type="ARBA" id="ARBA00039017"/>
    </source>
</evidence>
<evidence type="ECO:0000313" key="10">
    <source>
        <dbReference type="Proteomes" id="UP001501588"/>
    </source>
</evidence>
<evidence type="ECO:0000256" key="1">
    <source>
        <dbReference type="ARBA" id="ARBA00006336"/>
    </source>
</evidence>
<dbReference type="InterPro" id="IPR000868">
    <property type="entry name" value="Isochorismatase-like_dom"/>
</dbReference>
<dbReference type="PANTHER" id="PTHR11080">
    <property type="entry name" value="PYRAZINAMIDASE/NICOTINAMIDASE"/>
    <property type="match status" value="1"/>
</dbReference>
<evidence type="ECO:0000256" key="7">
    <source>
        <dbReference type="ARBA" id="ARBA00043224"/>
    </source>
</evidence>